<dbReference type="GO" id="GO:0008168">
    <property type="term" value="F:methyltransferase activity"/>
    <property type="evidence" value="ECO:0007669"/>
    <property type="project" value="UniProtKB-KW"/>
</dbReference>
<name>A0ABQ5VBC6_9PROT</name>
<evidence type="ECO:0000256" key="6">
    <source>
        <dbReference type="ARBA" id="ARBA00047942"/>
    </source>
</evidence>
<evidence type="ECO:0000313" key="10">
    <source>
        <dbReference type="Proteomes" id="UP001161391"/>
    </source>
</evidence>
<dbReference type="PANTHER" id="PTHR33841">
    <property type="entry name" value="DNA METHYLTRANSFERASE YEEA-RELATED"/>
    <property type="match status" value="1"/>
</dbReference>
<evidence type="ECO:0000313" key="9">
    <source>
        <dbReference type="EMBL" id="GLQ23886.1"/>
    </source>
</evidence>
<keyword evidence="10" id="KW-1185">Reference proteome</keyword>
<keyword evidence="3 9" id="KW-0489">Methyltransferase</keyword>
<dbReference type="InterPro" id="IPR050953">
    <property type="entry name" value="N4_N6_ade-DNA_methylase"/>
</dbReference>
<evidence type="ECO:0000256" key="4">
    <source>
        <dbReference type="ARBA" id="ARBA00022679"/>
    </source>
</evidence>
<protein>
    <recommendedName>
        <fullName evidence="2">site-specific DNA-methyltransferase (adenine-specific)</fullName>
        <ecNumber evidence="2">2.1.1.72</ecNumber>
    </recommendedName>
</protein>
<evidence type="ECO:0000256" key="1">
    <source>
        <dbReference type="ARBA" id="ARBA00006594"/>
    </source>
</evidence>
<comment type="similarity">
    <text evidence="1">Belongs to the N(4)/N(6)-methyltransferase family.</text>
</comment>
<dbReference type="InterPro" id="IPR029063">
    <property type="entry name" value="SAM-dependent_MTases_sf"/>
</dbReference>
<comment type="catalytic activity">
    <reaction evidence="6">
        <text>a 2'-deoxyadenosine in DNA + S-adenosyl-L-methionine = an N(6)-methyl-2'-deoxyadenosine in DNA + S-adenosyl-L-homocysteine + H(+)</text>
        <dbReference type="Rhea" id="RHEA:15197"/>
        <dbReference type="Rhea" id="RHEA-COMP:12418"/>
        <dbReference type="Rhea" id="RHEA-COMP:12419"/>
        <dbReference type="ChEBI" id="CHEBI:15378"/>
        <dbReference type="ChEBI" id="CHEBI:57856"/>
        <dbReference type="ChEBI" id="CHEBI:59789"/>
        <dbReference type="ChEBI" id="CHEBI:90615"/>
        <dbReference type="ChEBI" id="CHEBI:90616"/>
        <dbReference type="EC" id="2.1.1.72"/>
    </reaction>
</comment>
<dbReference type="SUPFAM" id="SSF53335">
    <property type="entry name" value="S-adenosyl-L-methionine-dependent methyltransferases"/>
    <property type="match status" value="1"/>
</dbReference>
<reference evidence="9" key="1">
    <citation type="journal article" date="2014" name="Int. J. Syst. Evol. Microbiol.">
        <title>Complete genome of a new Firmicutes species belonging to the dominant human colonic microbiota ('Ruminococcus bicirculans') reveals two chromosomes and a selective capacity to utilize plant glucans.</title>
        <authorList>
            <consortium name="NISC Comparative Sequencing Program"/>
            <person name="Wegmann U."/>
            <person name="Louis P."/>
            <person name="Goesmann A."/>
            <person name="Henrissat B."/>
            <person name="Duncan S.H."/>
            <person name="Flint H.J."/>
        </authorList>
    </citation>
    <scope>NUCLEOTIDE SEQUENCE</scope>
    <source>
        <strain evidence="9">NBRC 108219</strain>
    </source>
</reference>
<comment type="caution">
    <text evidence="9">The sequence shown here is derived from an EMBL/GenBank/DDBJ whole genome shotgun (WGS) entry which is preliminary data.</text>
</comment>
<feature type="domain" description="DNA methylase adenine-specific" evidence="7">
    <location>
        <begin position="62"/>
        <end position="237"/>
    </location>
</feature>
<dbReference type="EC" id="2.1.1.72" evidence="2"/>
<dbReference type="GO" id="GO:0032259">
    <property type="term" value="P:methylation"/>
    <property type="evidence" value="ECO:0007669"/>
    <property type="project" value="UniProtKB-KW"/>
</dbReference>
<organism evidence="9 10">
    <name type="scientific">Algimonas ampicilliniresistens</name>
    <dbReference type="NCBI Taxonomy" id="1298735"/>
    <lineage>
        <taxon>Bacteria</taxon>
        <taxon>Pseudomonadati</taxon>
        <taxon>Pseudomonadota</taxon>
        <taxon>Alphaproteobacteria</taxon>
        <taxon>Maricaulales</taxon>
        <taxon>Robiginitomaculaceae</taxon>
        <taxon>Algimonas</taxon>
    </lineage>
</organism>
<dbReference type="PRINTS" id="PR00507">
    <property type="entry name" value="N12N6MTFRASE"/>
</dbReference>
<dbReference type="Pfam" id="PF02384">
    <property type="entry name" value="N6_Mtase"/>
    <property type="match status" value="1"/>
</dbReference>
<dbReference type="Gene3D" id="3.40.50.150">
    <property type="entry name" value="Vaccinia Virus protein VP39"/>
    <property type="match status" value="1"/>
</dbReference>
<dbReference type="CDD" id="cd02440">
    <property type="entry name" value="AdoMet_MTases"/>
    <property type="match status" value="1"/>
</dbReference>
<dbReference type="InterPro" id="IPR003356">
    <property type="entry name" value="DNA_methylase_A-5"/>
</dbReference>
<dbReference type="EMBL" id="BSNK01000002">
    <property type="protein sequence ID" value="GLQ23886.1"/>
    <property type="molecule type" value="Genomic_DNA"/>
</dbReference>
<dbReference type="PANTHER" id="PTHR33841:SF5">
    <property type="entry name" value="DNA METHYLASE (MODIFICATION METHYLASE) (METHYLTRANSFERASE)-RELATED"/>
    <property type="match status" value="1"/>
</dbReference>
<gene>
    <name evidence="9" type="ORF">GCM10007853_17600</name>
</gene>
<keyword evidence="4" id="KW-0808">Transferase</keyword>
<sequence>MFFPAFITVPDDTPATEDELRNVAQGLLSVSESDGLRQAITQAVSAGYDPLGDIFCSIRDAKTRRDDGAVYTPPAIVDAMVAWAAATTQPSRIVDAGCGSGRFLSAAAKAFPKAELIGFDTDPLACDIARANLSVLGFGNRAEIRQEDFLRAEVCSIDGETLWIGNPPYVRHHQITPRDKDWLKMHARLLDLPSSGLAGLHVYFLLAIAHKAKVGDFGVQITSAEWLDVNYGKLVRELFTKQLGGRSVLTLEATAQPFPGTATTGAVTTFQFGQTVKAPTFSRVKTVEELGCLEGGKPVSRERLLTEPRWSHFTRTRKTMPSDHVELGELCRVHRGQVTGANAVWIEGEHTHGLPNHVFYPTVTKARDLINAGARLQDADALRRVVDLPKDLSVLSEEDRTAVRRFLRRKSVAAAKSGYVAQNRRAWWSVDLRKPAPILATYMARRPPSFVLNDVDARHINIAHGIYPREDLSQPVIEALATHLRNTATLDGGRVYAGGLTKFEPREMERLPIPRPGVLAEMAMSMDSSMEAAE</sequence>
<evidence type="ECO:0000259" key="8">
    <source>
        <dbReference type="Pfam" id="PF22837"/>
    </source>
</evidence>
<feature type="domain" description="Type II methyltransferase M.Eco57I C-terminal" evidence="8">
    <location>
        <begin position="324"/>
        <end position="521"/>
    </location>
</feature>
<evidence type="ECO:0000259" key="7">
    <source>
        <dbReference type="Pfam" id="PF02384"/>
    </source>
</evidence>
<evidence type="ECO:0000256" key="3">
    <source>
        <dbReference type="ARBA" id="ARBA00022603"/>
    </source>
</evidence>
<keyword evidence="5" id="KW-0949">S-adenosyl-L-methionine</keyword>
<accession>A0ABQ5VBC6</accession>
<proteinExistence type="inferred from homology"/>
<evidence type="ECO:0000256" key="2">
    <source>
        <dbReference type="ARBA" id="ARBA00011900"/>
    </source>
</evidence>
<dbReference type="RefSeq" id="WP_284389752.1">
    <property type="nucleotide sequence ID" value="NZ_BSNK01000002.1"/>
</dbReference>
<dbReference type="Pfam" id="PF22837">
    <property type="entry name" value="M_Eco57I_C"/>
    <property type="match status" value="1"/>
</dbReference>
<evidence type="ECO:0000256" key="5">
    <source>
        <dbReference type="ARBA" id="ARBA00022691"/>
    </source>
</evidence>
<reference evidence="9" key="2">
    <citation type="submission" date="2023-01" db="EMBL/GenBank/DDBJ databases">
        <title>Draft genome sequence of Algimonas ampicilliniresistens strain NBRC 108219.</title>
        <authorList>
            <person name="Sun Q."/>
            <person name="Mori K."/>
        </authorList>
    </citation>
    <scope>NUCLEOTIDE SEQUENCE</scope>
    <source>
        <strain evidence="9">NBRC 108219</strain>
    </source>
</reference>
<dbReference type="InterPro" id="IPR054520">
    <property type="entry name" value="M_Eco57I_C"/>
</dbReference>
<dbReference type="Proteomes" id="UP001161391">
    <property type="component" value="Unassembled WGS sequence"/>
</dbReference>